<dbReference type="GO" id="GO:0006210">
    <property type="term" value="P:thymine catabolic process"/>
    <property type="evidence" value="ECO:0007669"/>
    <property type="project" value="TreeGrafter"/>
</dbReference>
<dbReference type="PANTHER" id="PTHR43866:SF4">
    <property type="entry name" value="MALONATE-SEMIALDEHYDE DEHYDROGENASE"/>
    <property type="match status" value="1"/>
</dbReference>
<dbReference type="InterPro" id="IPR016160">
    <property type="entry name" value="Ald_DH_CS_CYS"/>
</dbReference>
<dbReference type="OrthoDB" id="9812625at2"/>
<gene>
    <name evidence="5" type="ORF">Lmac_1488</name>
</gene>
<keyword evidence="6" id="KW-1185">Reference proteome</keyword>
<dbReference type="GO" id="GO:0006574">
    <property type="term" value="P:L-valine catabolic process"/>
    <property type="evidence" value="ECO:0007669"/>
    <property type="project" value="TreeGrafter"/>
</dbReference>
<dbReference type="AlphaFoldDB" id="A0A0W0W1D1"/>
<dbReference type="NCBIfam" id="TIGR01722">
    <property type="entry name" value="MMSDH"/>
    <property type="match status" value="1"/>
</dbReference>
<keyword evidence="2" id="KW-0560">Oxidoreductase</keyword>
<sequence>MGYVVPHYIGGEKLTTTTANPHTIYNPALGEAIGQVFFADKATCDKAVATAKAAFPSWAETAPIKRARILFRFRALLEKYQSDLAQLVTKEHGKTLEDAKGSVARAIEVVEFHCGLVNQLQGTFSADVTTHIDCHTIRQPLGVCAGVSPFNFPVMVPVWMIIPAVACGNTFILKPSEQDPSAPVRLLELLADAGLPPGVANCVQGDKACVEYLLAHPDISAFTAVASTPVAKAIYTTATAHGKRAHTFGGAKNHCVVMPDADLDQAANAIVGAAFGSAGERCMAISAVVAVGDETADKLLEKLIPLVKAIRVDAGDVPSSDMGPLISRPHRERVLAAIDKGEAEGAKLLVDGRSFKHAKYPQGYFVGPTLFDEVTESMSIYQNEIFGPVLVVLRVNHFDEALNLVNRHQYGNGTAIFTRDGYSAREYTQRVQVGMVGVNIPIPVPIANHPFGGWKNSSFGDTNMHGEESINFYTKRKTVTSKWPATDLSKGTFAMPTHE</sequence>
<keyword evidence="3" id="KW-0520">NAD</keyword>
<dbReference type="InterPro" id="IPR016163">
    <property type="entry name" value="Ald_DH_C"/>
</dbReference>
<dbReference type="EC" id="1.2.1.27" evidence="1"/>
<dbReference type="Gene3D" id="3.40.309.10">
    <property type="entry name" value="Aldehyde Dehydrogenase, Chain A, domain 2"/>
    <property type="match status" value="1"/>
</dbReference>
<comment type="caution">
    <text evidence="5">The sequence shown here is derived from an EMBL/GenBank/DDBJ whole genome shotgun (WGS) entry which is preliminary data.</text>
</comment>
<evidence type="ECO:0000313" key="5">
    <source>
        <dbReference type="EMBL" id="KTD26240.1"/>
    </source>
</evidence>
<dbReference type="Proteomes" id="UP000054908">
    <property type="component" value="Unassembled WGS sequence"/>
</dbReference>
<dbReference type="InterPro" id="IPR016161">
    <property type="entry name" value="Ald_DH/histidinol_DH"/>
</dbReference>
<dbReference type="InterPro" id="IPR010061">
    <property type="entry name" value="MeMal-semiAld_DH"/>
</dbReference>
<dbReference type="STRING" id="466.Lmac_1488"/>
<name>A0A0W0W1D1_9GAMM</name>
<dbReference type="Pfam" id="PF00171">
    <property type="entry name" value="Aldedh"/>
    <property type="match status" value="1"/>
</dbReference>
<dbReference type="CDD" id="cd07085">
    <property type="entry name" value="ALDH_F6_MMSDH"/>
    <property type="match status" value="1"/>
</dbReference>
<feature type="domain" description="Aldehyde dehydrogenase" evidence="4">
    <location>
        <begin position="22"/>
        <end position="479"/>
    </location>
</feature>
<proteinExistence type="predicted"/>
<evidence type="ECO:0000313" key="6">
    <source>
        <dbReference type="Proteomes" id="UP000054908"/>
    </source>
</evidence>
<evidence type="ECO:0000256" key="2">
    <source>
        <dbReference type="ARBA" id="ARBA00023002"/>
    </source>
</evidence>
<dbReference type="InterPro" id="IPR016162">
    <property type="entry name" value="Ald_DH_N"/>
</dbReference>
<dbReference type="Gene3D" id="3.40.605.10">
    <property type="entry name" value="Aldehyde Dehydrogenase, Chain A, domain 1"/>
    <property type="match status" value="1"/>
</dbReference>
<protein>
    <recommendedName>
        <fullName evidence="1">methylmalonate-semialdehyde dehydrogenase (CoA acylating)</fullName>
        <ecNumber evidence="1">1.2.1.27</ecNumber>
    </recommendedName>
</protein>
<dbReference type="RefSeq" id="WP_058452259.1">
    <property type="nucleotide sequence ID" value="NZ_CAAAIB010000001.1"/>
</dbReference>
<dbReference type="PROSITE" id="PS00070">
    <property type="entry name" value="ALDEHYDE_DEHYDR_CYS"/>
    <property type="match status" value="1"/>
</dbReference>
<dbReference type="SUPFAM" id="SSF53720">
    <property type="entry name" value="ALDH-like"/>
    <property type="match status" value="1"/>
</dbReference>
<evidence type="ECO:0000259" key="4">
    <source>
        <dbReference type="Pfam" id="PF00171"/>
    </source>
</evidence>
<evidence type="ECO:0000256" key="3">
    <source>
        <dbReference type="ARBA" id="ARBA00023027"/>
    </source>
</evidence>
<reference evidence="5 6" key="1">
    <citation type="submission" date="2015-11" db="EMBL/GenBank/DDBJ databases">
        <title>Genomic analysis of 38 Legionella species identifies large and diverse effector repertoires.</title>
        <authorList>
            <person name="Burstein D."/>
            <person name="Amaro F."/>
            <person name="Zusman T."/>
            <person name="Lifshitz Z."/>
            <person name="Cohen O."/>
            <person name="Gilbert J.A."/>
            <person name="Pupko T."/>
            <person name="Shuman H.A."/>
            <person name="Segal G."/>
        </authorList>
    </citation>
    <scope>NUCLEOTIDE SEQUENCE [LARGE SCALE GENOMIC DNA]</scope>
    <source>
        <strain evidence="5 6">PX-1-G2-E2</strain>
    </source>
</reference>
<accession>A0A0W0W1D1</accession>
<dbReference type="GO" id="GO:0004491">
    <property type="term" value="F:methylmalonate-semialdehyde dehydrogenase (acylating, NAD) activity"/>
    <property type="evidence" value="ECO:0007669"/>
    <property type="project" value="UniProtKB-EC"/>
</dbReference>
<dbReference type="InterPro" id="IPR015590">
    <property type="entry name" value="Aldehyde_DH_dom"/>
</dbReference>
<dbReference type="FunFam" id="3.40.309.10:FF:000002">
    <property type="entry name" value="Methylmalonate-semialdehyde dehydrogenase (Acylating)"/>
    <property type="match status" value="1"/>
</dbReference>
<dbReference type="PANTHER" id="PTHR43866">
    <property type="entry name" value="MALONATE-SEMIALDEHYDE DEHYDROGENASE"/>
    <property type="match status" value="1"/>
</dbReference>
<dbReference type="EMBL" id="LNYL01000038">
    <property type="protein sequence ID" value="KTD26240.1"/>
    <property type="molecule type" value="Genomic_DNA"/>
</dbReference>
<dbReference type="PATRIC" id="fig|466.6.peg.1568"/>
<organism evidence="5 6">
    <name type="scientific">Legionella maceachernii</name>
    <dbReference type="NCBI Taxonomy" id="466"/>
    <lineage>
        <taxon>Bacteria</taxon>
        <taxon>Pseudomonadati</taxon>
        <taxon>Pseudomonadota</taxon>
        <taxon>Gammaproteobacteria</taxon>
        <taxon>Legionellales</taxon>
        <taxon>Legionellaceae</taxon>
        <taxon>Legionella</taxon>
    </lineage>
</organism>
<evidence type="ECO:0000256" key="1">
    <source>
        <dbReference type="ARBA" id="ARBA00013048"/>
    </source>
</evidence>